<dbReference type="GO" id="GO:0005524">
    <property type="term" value="F:ATP binding"/>
    <property type="evidence" value="ECO:0007669"/>
    <property type="project" value="UniProtKB-KW"/>
</dbReference>
<dbReference type="Gene3D" id="1.10.8.60">
    <property type="match status" value="2"/>
</dbReference>
<accession>A0A6P6RWK0</accession>
<dbReference type="GO" id="GO:0016887">
    <property type="term" value="F:ATP hydrolysis activity"/>
    <property type="evidence" value="ECO:0007669"/>
    <property type="project" value="InterPro"/>
</dbReference>
<dbReference type="SUPFAM" id="SSF52540">
    <property type="entry name" value="P-loop containing nucleoside triphosphate hydrolases"/>
    <property type="match status" value="2"/>
</dbReference>
<keyword evidence="4" id="KW-0175">Coiled coil</keyword>
<dbReference type="InterPro" id="IPR050168">
    <property type="entry name" value="AAA_ATPase_domain"/>
</dbReference>
<dbReference type="InterPro" id="IPR003959">
    <property type="entry name" value="ATPase_AAA_core"/>
</dbReference>
<dbReference type="GO" id="GO:0005737">
    <property type="term" value="C:cytoplasm"/>
    <property type="evidence" value="ECO:0007669"/>
    <property type="project" value="TreeGrafter"/>
</dbReference>
<keyword evidence="1" id="KW-0677">Repeat</keyword>
<protein>
    <submittedName>
        <fullName evidence="8">Uncharacterized protein LOC34621764</fullName>
    </submittedName>
</protein>
<proteinExistence type="predicted"/>
<gene>
    <name evidence="8" type="primary">LOC34621764</name>
</gene>
<evidence type="ECO:0000313" key="8">
    <source>
        <dbReference type="RefSeq" id="XP_026191879.1"/>
    </source>
</evidence>
<dbReference type="CDD" id="cd19511">
    <property type="entry name" value="RecA-like_CDC48_r2-like"/>
    <property type="match status" value="1"/>
</dbReference>
<feature type="compositionally biased region" description="Low complexity" evidence="5">
    <location>
        <begin position="963"/>
        <end position="977"/>
    </location>
</feature>
<dbReference type="PANTHER" id="PTHR23077">
    <property type="entry name" value="AAA-FAMILY ATPASE"/>
    <property type="match status" value="1"/>
</dbReference>
<reference evidence="8" key="1">
    <citation type="submission" date="2025-08" db="UniProtKB">
        <authorList>
            <consortium name="RefSeq"/>
        </authorList>
    </citation>
    <scope>IDENTIFICATION</scope>
</reference>
<feature type="coiled-coil region" evidence="4">
    <location>
        <begin position="905"/>
        <end position="932"/>
    </location>
</feature>
<dbReference type="Pfam" id="PF00004">
    <property type="entry name" value="AAA"/>
    <property type="match status" value="2"/>
</dbReference>
<dbReference type="InterPro" id="IPR041569">
    <property type="entry name" value="AAA_lid_3"/>
</dbReference>
<dbReference type="AlphaFoldDB" id="A0A6P6RWK0"/>
<dbReference type="GeneID" id="34621764"/>
<sequence>MHSTDLQAARQKAQAGSPLAESLVMTLSLQHPTAAAAGGMLYASTKTHIQGFATYAFRNQWRRLVGARFDPAATAAARSASEAGSASLFVTVAACSHHLHRLGAAIAACLCWTCFPEGAASTAAQPPAAWWAELLDSSIPCNRTPSGTSSIDRGNKRSKACVLRESLRRVARLSLLCRFFYDHQPLQFSLGGFCCIWTARVRTREGPPPYLTCSTPAPQPQQLQHPQDPQLLLLQKELEASHHQELLSRQQQQLYRVTPETKIRLSLHPEAELYAQQRQQYSHQEDLHQHEENPTGLRRLAAAADPDCGKTAATAAASAAAAGLESTTSDGDAAGAYSELLFSVVSGSWLSNASGFGSDSETANRTHQQQPHKRVIFVPSEVHLTHATELVGSALGDTEENIHRLFEECSRRRAERMQRAALAAATAGEQQKADDFRLVGGRTLLFIDEIDSICPHRVSASEAGRRQVAALLSCMDGLNSDPSIFVVGATNHREAIDEAVRRAGRLELEIELSVPSAGERLSMLRKMLSQRPHCLSEPDIKEVADNCQAFVAADMALLMRTATTSALRQSLIHMQQLQQTGQEQEQQEQRQKILLLSPAHFKAALRLVRPSGLKGVACEVPRVRWGDIGGYEAAKRQLSECVEWPLAYGEMFSRLRLQPPKGILLYGPPGCSKTMLAKAVATESKMNFVSVKGPELFSKWVGESEKAVRDLFRRARQNAPCIIFFDEIDALGVDREKGDASGVETRVLSQLLTEMDGIGPHASIVVLAATNRPDLLDAALMRPGRLDRLVYVQLPDEDARLQIALNVLRHVPVHPTCLAAAMEDPEVAARIAALAQDRYRSDECAGATHKRGDGLTQEPEKPQEEQQGVPVTATLALACWLSARTEGYSGAEITMICKEGALDSIREHITRCKETSQQQQQLEEELLTLQLRHIQAALQRVKPRTPQSLLQLYEHYNNKTHGAASSPSPAVTPTPHSISAGAQPGTSSILGQGK</sequence>
<name>A0A6P6RWK0_9EIME</name>
<dbReference type="InterPro" id="IPR027417">
    <property type="entry name" value="P-loop_NTPase"/>
</dbReference>
<feature type="domain" description="AAA+ ATPase" evidence="6">
    <location>
        <begin position="296"/>
        <end position="516"/>
    </location>
</feature>
<feature type="compositionally biased region" description="Polar residues" evidence="5">
    <location>
        <begin position="984"/>
        <end position="994"/>
    </location>
</feature>
<dbReference type="SMART" id="SM00382">
    <property type="entry name" value="AAA"/>
    <property type="match status" value="2"/>
</dbReference>
<organism evidence="7 8">
    <name type="scientific">Cyclospora cayetanensis</name>
    <dbReference type="NCBI Taxonomy" id="88456"/>
    <lineage>
        <taxon>Eukaryota</taxon>
        <taxon>Sar</taxon>
        <taxon>Alveolata</taxon>
        <taxon>Apicomplexa</taxon>
        <taxon>Conoidasida</taxon>
        <taxon>Coccidia</taxon>
        <taxon>Eucoccidiorida</taxon>
        <taxon>Eimeriorina</taxon>
        <taxon>Eimeriidae</taxon>
        <taxon>Cyclospora</taxon>
    </lineage>
</organism>
<dbReference type="PANTHER" id="PTHR23077:SF27">
    <property type="entry name" value="ATPASE FAMILY GENE 2 PROTEIN HOMOLOG A"/>
    <property type="match status" value="1"/>
</dbReference>
<evidence type="ECO:0000256" key="1">
    <source>
        <dbReference type="ARBA" id="ARBA00022737"/>
    </source>
</evidence>
<evidence type="ECO:0000256" key="4">
    <source>
        <dbReference type="SAM" id="Coils"/>
    </source>
</evidence>
<feature type="region of interest" description="Disordered" evidence="5">
    <location>
        <begin position="843"/>
        <end position="868"/>
    </location>
</feature>
<keyword evidence="2" id="KW-0547">Nucleotide-binding</keyword>
<dbReference type="InterPro" id="IPR003593">
    <property type="entry name" value="AAA+_ATPase"/>
</dbReference>
<evidence type="ECO:0000256" key="5">
    <source>
        <dbReference type="SAM" id="MobiDB-lite"/>
    </source>
</evidence>
<feature type="compositionally biased region" description="Basic and acidic residues" evidence="5">
    <location>
        <begin position="850"/>
        <end position="864"/>
    </location>
</feature>
<feature type="domain" description="AAA+ ATPase" evidence="6">
    <location>
        <begin position="659"/>
        <end position="796"/>
    </location>
</feature>
<dbReference type="Proteomes" id="UP000515125">
    <property type="component" value="Unplaced"/>
</dbReference>
<dbReference type="PROSITE" id="PS00674">
    <property type="entry name" value="AAA"/>
    <property type="match status" value="2"/>
</dbReference>
<dbReference type="OrthoDB" id="348333at2759"/>
<keyword evidence="3" id="KW-0067">ATP-binding</keyword>
<dbReference type="FunFam" id="3.40.50.300:FF:000018">
    <property type="entry name" value="Cell division control 48"/>
    <property type="match status" value="1"/>
</dbReference>
<evidence type="ECO:0000256" key="3">
    <source>
        <dbReference type="ARBA" id="ARBA00022840"/>
    </source>
</evidence>
<dbReference type="RefSeq" id="XP_026191879.1">
    <property type="nucleotide sequence ID" value="XM_026336094.1"/>
</dbReference>
<keyword evidence="7" id="KW-1185">Reference proteome</keyword>
<feature type="region of interest" description="Disordered" evidence="5">
    <location>
        <begin position="960"/>
        <end position="994"/>
    </location>
</feature>
<dbReference type="InterPro" id="IPR003960">
    <property type="entry name" value="ATPase_AAA_CS"/>
</dbReference>
<dbReference type="Pfam" id="PF17862">
    <property type="entry name" value="AAA_lid_3"/>
    <property type="match status" value="1"/>
</dbReference>
<evidence type="ECO:0000256" key="2">
    <source>
        <dbReference type="ARBA" id="ARBA00022741"/>
    </source>
</evidence>
<dbReference type="Gene3D" id="3.40.50.300">
    <property type="entry name" value="P-loop containing nucleotide triphosphate hydrolases"/>
    <property type="match status" value="2"/>
</dbReference>
<evidence type="ECO:0000259" key="6">
    <source>
        <dbReference type="SMART" id="SM00382"/>
    </source>
</evidence>
<evidence type="ECO:0000313" key="7">
    <source>
        <dbReference type="Proteomes" id="UP000515125"/>
    </source>
</evidence>